<protein>
    <submittedName>
        <fullName evidence="1">Uncharacterized protein</fullName>
    </submittedName>
</protein>
<evidence type="ECO:0000313" key="2">
    <source>
        <dbReference type="Proteomes" id="UP001604336"/>
    </source>
</evidence>
<organism evidence="1 2">
    <name type="scientific">Abeliophyllum distichum</name>
    <dbReference type="NCBI Taxonomy" id="126358"/>
    <lineage>
        <taxon>Eukaryota</taxon>
        <taxon>Viridiplantae</taxon>
        <taxon>Streptophyta</taxon>
        <taxon>Embryophyta</taxon>
        <taxon>Tracheophyta</taxon>
        <taxon>Spermatophyta</taxon>
        <taxon>Magnoliopsida</taxon>
        <taxon>eudicotyledons</taxon>
        <taxon>Gunneridae</taxon>
        <taxon>Pentapetalae</taxon>
        <taxon>asterids</taxon>
        <taxon>lamiids</taxon>
        <taxon>Lamiales</taxon>
        <taxon>Oleaceae</taxon>
        <taxon>Forsythieae</taxon>
        <taxon>Abeliophyllum</taxon>
    </lineage>
</organism>
<dbReference type="AlphaFoldDB" id="A0ABD1TEN6"/>
<keyword evidence="2" id="KW-1185">Reference proteome</keyword>
<gene>
    <name evidence="1" type="ORF">Adt_16784</name>
</gene>
<reference evidence="2" key="1">
    <citation type="submission" date="2024-07" db="EMBL/GenBank/DDBJ databases">
        <title>Two chromosome-level genome assemblies of Korean endemic species Abeliophyllum distichum and Forsythia ovata (Oleaceae).</title>
        <authorList>
            <person name="Jang H."/>
        </authorList>
    </citation>
    <scope>NUCLEOTIDE SEQUENCE [LARGE SCALE GENOMIC DNA]</scope>
</reference>
<name>A0ABD1TEN6_9LAMI</name>
<sequence>MFHRSALLWNKCFRYFMIVPMEDVDFTNSDGKTMNKLLKEATKSEAESAFSFSFSLGPVCVPLDLLVIEINSDHCLPETAADINQHLLVTIVRDGLDNGTGAAPRIATIGKFLLYILPYRMVDRN</sequence>
<dbReference type="Proteomes" id="UP001604336">
    <property type="component" value="Unassembled WGS sequence"/>
</dbReference>
<dbReference type="EMBL" id="JBFOLK010000005">
    <property type="protein sequence ID" value="KAL2511184.1"/>
    <property type="molecule type" value="Genomic_DNA"/>
</dbReference>
<evidence type="ECO:0000313" key="1">
    <source>
        <dbReference type="EMBL" id="KAL2511184.1"/>
    </source>
</evidence>
<accession>A0ABD1TEN6</accession>
<proteinExistence type="predicted"/>
<comment type="caution">
    <text evidence="1">The sequence shown here is derived from an EMBL/GenBank/DDBJ whole genome shotgun (WGS) entry which is preliminary data.</text>
</comment>